<dbReference type="Gene3D" id="3.40.720.10">
    <property type="entry name" value="Alkaline Phosphatase, subunit A"/>
    <property type="match status" value="1"/>
</dbReference>
<feature type="chain" id="PRO_5019092313" evidence="1">
    <location>
        <begin position="25"/>
        <end position="428"/>
    </location>
</feature>
<evidence type="ECO:0000313" key="2">
    <source>
        <dbReference type="EMBL" id="RJF85421.1"/>
    </source>
</evidence>
<keyword evidence="3" id="KW-1185">Reference proteome</keyword>
<sequence length="428" mass="46239">MEIIVPLFRSFVAALALTALAACAQTPPANIAQAQQQARAPVTILISIDGFRPDYLDRGMTPVLSRLAAEGVRGAMRPAFPSKTFPNHYTLVTGKRPDGNGIVANKMEDPRRPGEVFTMASDDPFWWNEATPIWVDAEKAGVRTATMFWPGSNVAIGGERAPKWPHTISGGTRPSDWQQFNQEISNTQRVNAVADWLRRPADIRPRLVTLYFDTVDTAGHTYGPSDPRTLEAVAEVDRHIGALVTTLAELGQPANLVFVSDHGMAETSSTRTIALDTLLTAGDYRVVEAGPYAALAAMPGHEAALEAKLLAPHPHMQCWRKAEIPARFHYGRNARVPAYLCLAETGWQITERAVSGSFVGGNHGYDHEAADMAALFVANGPAFRTGASVPTFDNVDIQPLLARLIGVTPSPGDGSATAFEAVLVSRRN</sequence>
<dbReference type="EMBL" id="QYUM01000004">
    <property type="protein sequence ID" value="RJF85421.1"/>
    <property type="molecule type" value="Genomic_DNA"/>
</dbReference>
<dbReference type="CDD" id="cd16018">
    <property type="entry name" value="Enpp"/>
    <property type="match status" value="1"/>
</dbReference>
<evidence type="ECO:0000313" key="3">
    <source>
        <dbReference type="Proteomes" id="UP000286100"/>
    </source>
</evidence>
<evidence type="ECO:0000256" key="1">
    <source>
        <dbReference type="SAM" id="SignalP"/>
    </source>
</evidence>
<dbReference type="Pfam" id="PF01663">
    <property type="entry name" value="Phosphodiest"/>
    <property type="match status" value="1"/>
</dbReference>
<feature type="signal peptide" evidence="1">
    <location>
        <begin position="1"/>
        <end position="24"/>
    </location>
</feature>
<accession>A0A418W5V8</accession>
<dbReference type="Gene3D" id="3.30.1360.180">
    <property type="match status" value="1"/>
</dbReference>
<dbReference type="InterPro" id="IPR002591">
    <property type="entry name" value="Phosphodiest/P_Trfase"/>
</dbReference>
<dbReference type="InterPro" id="IPR017850">
    <property type="entry name" value="Alkaline_phosphatase_core_sf"/>
</dbReference>
<dbReference type="GO" id="GO:0016787">
    <property type="term" value="F:hydrolase activity"/>
    <property type="evidence" value="ECO:0007669"/>
    <property type="project" value="UniProtKB-ARBA"/>
</dbReference>
<dbReference type="PANTHER" id="PTHR10151">
    <property type="entry name" value="ECTONUCLEOTIDE PYROPHOSPHATASE/PHOSPHODIESTERASE"/>
    <property type="match status" value="1"/>
</dbReference>
<gene>
    <name evidence="2" type="ORF">D3876_15890</name>
</gene>
<keyword evidence="1" id="KW-0732">Signal</keyword>
<reference evidence="2 3" key="1">
    <citation type="submission" date="2018-09" db="EMBL/GenBank/DDBJ databases">
        <authorList>
            <person name="Zhu H."/>
        </authorList>
    </citation>
    <scope>NUCLEOTIDE SEQUENCE [LARGE SCALE GENOMIC DNA]</scope>
    <source>
        <strain evidence="2 3">K2R01-6</strain>
    </source>
</reference>
<organism evidence="2 3">
    <name type="scientific">Sphingomonas cavernae</name>
    <dbReference type="NCBI Taxonomy" id="2320861"/>
    <lineage>
        <taxon>Bacteria</taxon>
        <taxon>Pseudomonadati</taxon>
        <taxon>Pseudomonadota</taxon>
        <taxon>Alphaproteobacteria</taxon>
        <taxon>Sphingomonadales</taxon>
        <taxon>Sphingomonadaceae</taxon>
        <taxon>Sphingomonas</taxon>
    </lineage>
</organism>
<proteinExistence type="predicted"/>
<dbReference type="Proteomes" id="UP000286100">
    <property type="component" value="Unassembled WGS sequence"/>
</dbReference>
<name>A0A418W5V8_9SPHN</name>
<dbReference type="PANTHER" id="PTHR10151:SF120">
    <property type="entry name" value="BIS(5'-ADENOSYL)-TRIPHOSPHATASE"/>
    <property type="match status" value="1"/>
</dbReference>
<dbReference type="OrthoDB" id="9771966at2"/>
<dbReference type="SUPFAM" id="SSF53649">
    <property type="entry name" value="Alkaline phosphatase-like"/>
    <property type="match status" value="1"/>
</dbReference>
<dbReference type="AlphaFoldDB" id="A0A418W5V8"/>
<comment type="caution">
    <text evidence="2">The sequence shown here is derived from an EMBL/GenBank/DDBJ whole genome shotgun (WGS) entry which is preliminary data.</text>
</comment>
<protein>
    <submittedName>
        <fullName evidence="2">Alkaline phosphatase family protein</fullName>
    </submittedName>
</protein>